<accession>A0A0D2FDR6</accession>
<dbReference type="PROSITE" id="PS50108">
    <property type="entry name" value="CRIB"/>
    <property type="match status" value="1"/>
</dbReference>
<dbReference type="SMART" id="SM00285">
    <property type="entry name" value="PBD"/>
    <property type="match status" value="1"/>
</dbReference>
<keyword evidence="4" id="KW-1185">Reference proteome</keyword>
<organism evidence="3 4">
    <name type="scientific">Phialophora macrospora</name>
    <dbReference type="NCBI Taxonomy" id="1851006"/>
    <lineage>
        <taxon>Eukaryota</taxon>
        <taxon>Fungi</taxon>
        <taxon>Dikarya</taxon>
        <taxon>Ascomycota</taxon>
        <taxon>Pezizomycotina</taxon>
        <taxon>Eurotiomycetes</taxon>
        <taxon>Chaetothyriomycetidae</taxon>
        <taxon>Chaetothyriales</taxon>
        <taxon>Herpotrichiellaceae</taxon>
        <taxon>Phialophora</taxon>
    </lineage>
</organism>
<dbReference type="InterPro" id="IPR036936">
    <property type="entry name" value="CRIB_dom_sf"/>
</dbReference>
<dbReference type="AlphaFoldDB" id="A0A0D2FDR6"/>
<feature type="domain" description="CRIB" evidence="2">
    <location>
        <begin position="254"/>
        <end position="267"/>
    </location>
</feature>
<dbReference type="InterPro" id="IPR000095">
    <property type="entry name" value="CRIB_dom"/>
</dbReference>
<dbReference type="Gene3D" id="3.90.810.10">
    <property type="entry name" value="CRIB domain"/>
    <property type="match status" value="1"/>
</dbReference>
<evidence type="ECO:0000313" key="4">
    <source>
        <dbReference type="Proteomes" id="UP000054266"/>
    </source>
</evidence>
<dbReference type="Pfam" id="PF00786">
    <property type="entry name" value="PBD"/>
    <property type="match status" value="1"/>
</dbReference>
<dbReference type="HOGENOM" id="CLU_915261_0_0_1"/>
<feature type="region of interest" description="Disordered" evidence="1">
    <location>
        <begin position="223"/>
        <end position="252"/>
    </location>
</feature>
<proteinExistence type="predicted"/>
<protein>
    <recommendedName>
        <fullName evidence="2">CRIB domain-containing protein</fullName>
    </recommendedName>
</protein>
<dbReference type="EMBL" id="KN846960">
    <property type="protein sequence ID" value="KIW66188.1"/>
    <property type="molecule type" value="Genomic_DNA"/>
</dbReference>
<gene>
    <name evidence="3" type="ORF">PV04_08389</name>
</gene>
<sequence length="304" mass="34247">MEAIGVVGSLLGIIDVATRCISSLANLRKRFKELNLTIETLAGQLITVKAALSQIDLLIAESLSQDEQHYQLTLDLSGAIGCCNLLLRLLDEQISGLQYSDTDEVTFLSKVNLMLESKGTEECLTRLDRQTNALNLLITAFKCRNPRAQQEFLEEKESRRVFDQVKDDSASLVVLCDSASFVTQRTQTTTGTSRFSIDFSFDAEILQAKAYRTMLRSLMQRAQNNSIRDGNSQTTRPRSPDGSTLPRVPPAVQISRPQNVLHITHVGYDKLDDRFTGLPANWATALRKHKIREKELQELERWFK</sequence>
<feature type="compositionally biased region" description="Polar residues" evidence="1">
    <location>
        <begin position="223"/>
        <end position="237"/>
    </location>
</feature>
<evidence type="ECO:0000259" key="2">
    <source>
        <dbReference type="PROSITE" id="PS50108"/>
    </source>
</evidence>
<evidence type="ECO:0000313" key="3">
    <source>
        <dbReference type="EMBL" id="KIW66188.1"/>
    </source>
</evidence>
<dbReference type="Proteomes" id="UP000054266">
    <property type="component" value="Unassembled WGS sequence"/>
</dbReference>
<name>A0A0D2FDR6_9EURO</name>
<evidence type="ECO:0000256" key="1">
    <source>
        <dbReference type="SAM" id="MobiDB-lite"/>
    </source>
</evidence>
<dbReference type="STRING" id="5601.A0A0D2FDR6"/>
<reference evidence="3 4" key="1">
    <citation type="submission" date="2015-01" db="EMBL/GenBank/DDBJ databases">
        <title>The Genome Sequence of Capronia semiimmersa CBS27337.</title>
        <authorList>
            <consortium name="The Broad Institute Genomics Platform"/>
            <person name="Cuomo C."/>
            <person name="de Hoog S."/>
            <person name="Gorbushina A."/>
            <person name="Stielow B."/>
            <person name="Teixiera M."/>
            <person name="Abouelleil A."/>
            <person name="Chapman S.B."/>
            <person name="Priest M."/>
            <person name="Young S.K."/>
            <person name="Wortman J."/>
            <person name="Nusbaum C."/>
            <person name="Birren B."/>
        </authorList>
    </citation>
    <scope>NUCLEOTIDE SEQUENCE [LARGE SCALE GENOMIC DNA]</scope>
    <source>
        <strain evidence="3 4">CBS 27337</strain>
    </source>
</reference>